<comment type="similarity">
    <text evidence="1">Belongs to the sigma-70 factor family. ECF subfamily.</text>
</comment>
<dbReference type="AlphaFoldDB" id="S3MTR0"/>
<protein>
    <recommendedName>
        <fullName evidence="9">RNA polymerase sigma-70 factor, ECF subfamily</fullName>
    </recommendedName>
</protein>
<dbReference type="SUPFAM" id="SSF88946">
    <property type="entry name" value="Sigma2 domain of RNA polymerase sigma factors"/>
    <property type="match status" value="1"/>
</dbReference>
<evidence type="ECO:0000256" key="4">
    <source>
        <dbReference type="ARBA" id="ARBA00023163"/>
    </source>
</evidence>
<keyword evidence="4" id="KW-0804">Transcription</keyword>
<name>S3MTR0_9GAMM</name>
<sequence>MERSDNQLLQVLMSNYAELLSFIRARFGDKQFAQEVMQETCLHVLEKKHVSLDQVNSPLALLKTISLHLAIDLYRRSKRIDEHLNIDTDVLDWVDDDQRLTGPELLIAQDQFEEKIMAAIQALPPVCQDVFILMQFYHMSQVEIAEQMGISRGMVVKHLARALKVLIPFLFDEHE</sequence>
<feature type="domain" description="RNA polymerase sigma factor 70 region 4 type 2" evidence="6">
    <location>
        <begin position="114"/>
        <end position="164"/>
    </location>
</feature>
<dbReference type="InterPro" id="IPR014284">
    <property type="entry name" value="RNA_pol_sigma-70_dom"/>
</dbReference>
<organism evidence="7 8">
    <name type="scientific">Acinetobacter rudis CIP 110305</name>
    <dbReference type="NCBI Taxonomy" id="421052"/>
    <lineage>
        <taxon>Bacteria</taxon>
        <taxon>Pseudomonadati</taxon>
        <taxon>Pseudomonadota</taxon>
        <taxon>Gammaproteobacteria</taxon>
        <taxon>Moraxellales</taxon>
        <taxon>Moraxellaceae</taxon>
        <taxon>Acinetobacter</taxon>
    </lineage>
</organism>
<evidence type="ECO:0000313" key="7">
    <source>
        <dbReference type="EMBL" id="EPF69963.1"/>
    </source>
</evidence>
<dbReference type="PANTHER" id="PTHR43133">
    <property type="entry name" value="RNA POLYMERASE ECF-TYPE SIGMA FACTO"/>
    <property type="match status" value="1"/>
</dbReference>
<dbReference type="PATRIC" id="fig|421052.3.peg.3458"/>
<evidence type="ECO:0000313" key="8">
    <source>
        <dbReference type="Proteomes" id="UP000014568"/>
    </source>
</evidence>
<gene>
    <name evidence="7" type="ORF">F945_03527</name>
</gene>
<dbReference type="HOGENOM" id="CLU_047691_12_3_6"/>
<dbReference type="STRING" id="632955.GCA_000829675_02667"/>
<dbReference type="InterPro" id="IPR007627">
    <property type="entry name" value="RNA_pol_sigma70_r2"/>
</dbReference>
<dbReference type="InterPro" id="IPR013324">
    <property type="entry name" value="RNA_pol_sigma_r3/r4-like"/>
</dbReference>
<evidence type="ECO:0000259" key="6">
    <source>
        <dbReference type="Pfam" id="PF08281"/>
    </source>
</evidence>
<dbReference type="GO" id="GO:0016987">
    <property type="term" value="F:sigma factor activity"/>
    <property type="evidence" value="ECO:0007669"/>
    <property type="project" value="UniProtKB-KW"/>
</dbReference>
<reference evidence="7 8" key="1">
    <citation type="submission" date="2013-06" db="EMBL/GenBank/DDBJ databases">
        <title>The Genome Sequence of Acinetobacter rudis CIP 110305.</title>
        <authorList>
            <consortium name="The Broad Institute Genome Sequencing Platform"/>
            <consortium name="The Broad Institute Genome Sequencing Center for Infectious Disease"/>
            <person name="Cerqueira G."/>
            <person name="Feldgarden M."/>
            <person name="Courvalin P."/>
            <person name="Perichon B."/>
            <person name="Grillot-Courvalin C."/>
            <person name="Clermont D."/>
            <person name="Rocha E."/>
            <person name="Yoon E.-J."/>
            <person name="Nemec A."/>
            <person name="Young S.K."/>
            <person name="Zeng Q."/>
            <person name="Gargeya S."/>
            <person name="Fitzgerald M."/>
            <person name="Abouelleil A."/>
            <person name="Alvarado L."/>
            <person name="Berlin A.M."/>
            <person name="Chapman S.B."/>
            <person name="Dewar J."/>
            <person name="Goldberg J."/>
            <person name="Griggs A."/>
            <person name="Gujja S."/>
            <person name="Hansen M."/>
            <person name="Howarth C."/>
            <person name="Imamovic A."/>
            <person name="Larimer J."/>
            <person name="McCowan C."/>
            <person name="Murphy C."/>
            <person name="Pearson M."/>
            <person name="Priest M."/>
            <person name="Roberts A."/>
            <person name="Saif S."/>
            <person name="Shea T."/>
            <person name="Sykes S."/>
            <person name="Wortman J."/>
            <person name="Nusbaum C."/>
            <person name="Birren B."/>
        </authorList>
    </citation>
    <scope>NUCLEOTIDE SEQUENCE [LARGE SCALE GENOMIC DNA]</scope>
    <source>
        <strain evidence="7 8">CIP 110305</strain>
    </source>
</reference>
<dbReference type="PANTHER" id="PTHR43133:SF63">
    <property type="entry name" value="RNA POLYMERASE SIGMA FACTOR FECI-RELATED"/>
    <property type="match status" value="1"/>
</dbReference>
<dbReference type="Gene3D" id="1.10.10.10">
    <property type="entry name" value="Winged helix-like DNA-binding domain superfamily/Winged helix DNA-binding domain"/>
    <property type="match status" value="1"/>
</dbReference>
<evidence type="ECO:0000259" key="5">
    <source>
        <dbReference type="Pfam" id="PF04542"/>
    </source>
</evidence>
<dbReference type="NCBIfam" id="TIGR02937">
    <property type="entry name" value="sigma70-ECF"/>
    <property type="match status" value="1"/>
</dbReference>
<feature type="domain" description="RNA polymerase sigma-70 region 2" evidence="5">
    <location>
        <begin position="14"/>
        <end position="79"/>
    </location>
</feature>
<proteinExistence type="inferred from homology"/>
<dbReference type="SUPFAM" id="SSF88659">
    <property type="entry name" value="Sigma3 and sigma4 domains of RNA polymerase sigma factors"/>
    <property type="match status" value="1"/>
</dbReference>
<evidence type="ECO:0000256" key="1">
    <source>
        <dbReference type="ARBA" id="ARBA00010641"/>
    </source>
</evidence>
<evidence type="ECO:0000256" key="2">
    <source>
        <dbReference type="ARBA" id="ARBA00023015"/>
    </source>
</evidence>
<dbReference type="Pfam" id="PF04542">
    <property type="entry name" value="Sigma70_r2"/>
    <property type="match status" value="1"/>
</dbReference>
<dbReference type="InterPro" id="IPR013249">
    <property type="entry name" value="RNA_pol_sigma70_r4_t2"/>
</dbReference>
<dbReference type="GO" id="GO:0003677">
    <property type="term" value="F:DNA binding"/>
    <property type="evidence" value="ECO:0007669"/>
    <property type="project" value="InterPro"/>
</dbReference>
<dbReference type="GO" id="GO:0006352">
    <property type="term" value="P:DNA-templated transcription initiation"/>
    <property type="evidence" value="ECO:0007669"/>
    <property type="project" value="InterPro"/>
</dbReference>
<dbReference type="OrthoDB" id="9794372at2"/>
<dbReference type="Proteomes" id="UP000014568">
    <property type="component" value="Unassembled WGS sequence"/>
</dbReference>
<dbReference type="InterPro" id="IPR036388">
    <property type="entry name" value="WH-like_DNA-bd_sf"/>
</dbReference>
<dbReference type="InterPro" id="IPR013325">
    <property type="entry name" value="RNA_pol_sigma_r2"/>
</dbReference>
<evidence type="ECO:0000256" key="3">
    <source>
        <dbReference type="ARBA" id="ARBA00023082"/>
    </source>
</evidence>
<accession>S3MTR0</accession>
<comment type="caution">
    <text evidence="7">The sequence shown here is derived from an EMBL/GenBank/DDBJ whole genome shotgun (WGS) entry which is preliminary data.</text>
</comment>
<dbReference type="Pfam" id="PF08281">
    <property type="entry name" value="Sigma70_r4_2"/>
    <property type="match status" value="1"/>
</dbReference>
<keyword evidence="2" id="KW-0805">Transcription regulation</keyword>
<dbReference type="InterPro" id="IPR039425">
    <property type="entry name" value="RNA_pol_sigma-70-like"/>
</dbReference>
<keyword evidence="3" id="KW-0731">Sigma factor</keyword>
<dbReference type="Gene3D" id="1.10.1740.10">
    <property type="match status" value="1"/>
</dbReference>
<evidence type="ECO:0008006" key="9">
    <source>
        <dbReference type="Google" id="ProtNLM"/>
    </source>
</evidence>
<keyword evidence="8" id="KW-1185">Reference proteome</keyword>
<dbReference type="eggNOG" id="COG1595">
    <property type="taxonomic scope" value="Bacteria"/>
</dbReference>
<dbReference type="EMBL" id="ATGI01000039">
    <property type="protein sequence ID" value="EPF69963.1"/>
    <property type="molecule type" value="Genomic_DNA"/>
</dbReference>